<evidence type="ECO:0000313" key="11">
    <source>
        <dbReference type="EMBL" id="SVB29100.1"/>
    </source>
</evidence>
<dbReference type="GO" id="GO:0008927">
    <property type="term" value="F:mannonate dehydratase activity"/>
    <property type="evidence" value="ECO:0007669"/>
    <property type="project" value="UniProtKB-EC"/>
</dbReference>
<evidence type="ECO:0000256" key="8">
    <source>
        <dbReference type="ARBA" id="ARBA00023004"/>
    </source>
</evidence>
<evidence type="ECO:0000256" key="2">
    <source>
        <dbReference type="ARBA" id="ARBA00001936"/>
    </source>
</evidence>
<evidence type="ECO:0000256" key="1">
    <source>
        <dbReference type="ARBA" id="ARBA00001794"/>
    </source>
</evidence>
<dbReference type="PANTHER" id="PTHR30387:SF2">
    <property type="entry name" value="MANNONATE DEHYDRATASE"/>
    <property type="match status" value="1"/>
</dbReference>
<accession>A0A382CSH1</accession>
<protein>
    <recommendedName>
        <fullName evidence="7">mannonate dehydratase</fullName>
        <ecNumber evidence="7">4.2.1.8</ecNumber>
    </recommendedName>
</protein>
<evidence type="ECO:0000256" key="6">
    <source>
        <dbReference type="ARBA" id="ARBA00007389"/>
    </source>
</evidence>
<dbReference type="EC" id="4.2.1.8" evidence="7"/>
<comment type="cofactor">
    <cofactor evidence="2">
        <name>Mn(2+)</name>
        <dbReference type="ChEBI" id="CHEBI:29035"/>
    </cofactor>
</comment>
<gene>
    <name evidence="11" type="ORF">METZ01_LOCUS181954</name>
</gene>
<reference evidence="11" key="1">
    <citation type="submission" date="2018-05" db="EMBL/GenBank/DDBJ databases">
        <authorList>
            <person name="Lanie J.A."/>
            <person name="Ng W.-L."/>
            <person name="Kazmierczak K.M."/>
            <person name="Andrzejewski T.M."/>
            <person name="Davidsen T.M."/>
            <person name="Wayne K.J."/>
            <person name="Tettelin H."/>
            <person name="Glass J.I."/>
            <person name="Rusch D."/>
            <person name="Podicherti R."/>
            <person name="Tsui H.-C.T."/>
            <person name="Winkler M.E."/>
        </authorList>
    </citation>
    <scope>NUCLEOTIDE SEQUENCE</scope>
</reference>
<comment type="cofactor">
    <cofactor evidence="3">
        <name>Fe(2+)</name>
        <dbReference type="ChEBI" id="CHEBI:29033"/>
    </cofactor>
</comment>
<dbReference type="InterPro" id="IPR036237">
    <property type="entry name" value="Xyl_isomerase-like_sf"/>
</dbReference>
<proteinExistence type="inferred from homology"/>
<name>A0A382CSH1_9ZZZZ</name>
<dbReference type="AlphaFoldDB" id="A0A382CSH1"/>
<comment type="catalytic activity">
    <reaction evidence="1">
        <text>D-mannonate = 2-dehydro-3-deoxy-D-gluconate + H2O</text>
        <dbReference type="Rhea" id="RHEA:20097"/>
        <dbReference type="ChEBI" id="CHEBI:15377"/>
        <dbReference type="ChEBI" id="CHEBI:17767"/>
        <dbReference type="ChEBI" id="CHEBI:57990"/>
        <dbReference type="EC" id="4.2.1.8"/>
    </reaction>
</comment>
<comment type="similarity">
    <text evidence="6">Belongs to the mannonate dehydratase family.</text>
</comment>
<dbReference type="Pfam" id="PF03786">
    <property type="entry name" value="UxuA"/>
    <property type="match status" value="2"/>
</dbReference>
<dbReference type="Gene3D" id="3.20.20.150">
    <property type="entry name" value="Divalent-metal-dependent TIM barrel enzymes"/>
    <property type="match status" value="1"/>
</dbReference>
<dbReference type="GO" id="GO:0042840">
    <property type="term" value="P:D-glucuronate catabolic process"/>
    <property type="evidence" value="ECO:0007669"/>
    <property type="project" value="TreeGrafter"/>
</dbReference>
<keyword evidence="9" id="KW-0464">Manganese</keyword>
<evidence type="ECO:0000256" key="7">
    <source>
        <dbReference type="ARBA" id="ARBA00012927"/>
    </source>
</evidence>
<keyword evidence="10" id="KW-0456">Lyase</keyword>
<dbReference type="SUPFAM" id="SSF51658">
    <property type="entry name" value="Xylose isomerase-like"/>
    <property type="match status" value="1"/>
</dbReference>
<comment type="function">
    <text evidence="4">Catalyzes the dehydration of D-mannonate.</text>
</comment>
<comment type="pathway">
    <text evidence="5">Carbohydrate metabolism; pentose and glucuronate interconversion.</text>
</comment>
<organism evidence="11">
    <name type="scientific">marine metagenome</name>
    <dbReference type="NCBI Taxonomy" id="408172"/>
    <lineage>
        <taxon>unclassified sequences</taxon>
        <taxon>metagenomes</taxon>
        <taxon>ecological metagenomes</taxon>
    </lineage>
</organism>
<evidence type="ECO:0000256" key="10">
    <source>
        <dbReference type="ARBA" id="ARBA00023239"/>
    </source>
</evidence>
<sequence>MADRPYALRAVPGFYSNVPGIQLAAQTSHNASDEDLQFFQQLGIEWIMLGVNDPELHSAEHYKQFATRFAEYGMQIYRIANHSVHNVPEITLNLPGRDEKIEEFIQFIRNLGEAGIRYNTYAHMGNGIWSSGRTTRRGGMSSRTLDIKNATGHWIDDTFEGDLTHGREYCEDELWENYEYMIRKIAPVAEEAGVFIGIHPDDPPVYALGGIPRCMFGNFAGYKRAMDIADSPNIGVCLCVGCWLEGGKQGMGAGVEEAIHYFGERKKLFKIHFRNVTNPMPEPWTETLMDDGYQDMHKVMQALRAVEFDGAIIPDHIPQMLGGNRAGIAYSIAYMRALVQAANNESGGPI</sequence>
<dbReference type="GO" id="GO:0030145">
    <property type="term" value="F:manganese ion binding"/>
    <property type="evidence" value="ECO:0007669"/>
    <property type="project" value="TreeGrafter"/>
</dbReference>
<keyword evidence="8" id="KW-0408">Iron</keyword>
<dbReference type="PANTHER" id="PTHR30387">
    <property type="entry name" value="MANNONATE DEHYDRATASE"/>
    <property type="match status" value="1"/>
</dbReference>
<evidence type="ECO:0000256" key="4">
    <source>
        <dbReference type="ARBA" id="ARBA00002713"/>
    </source>
</evidence>
<evidence type="ECO:0000256" key="3">
    <source>
        <dbReference type="ARBA" id="ARBA00001954"/>
    </source>
</evidence>
<dbReference type="InterPro" id="IPR004628">
    <property type="entry name" value="Man_deHydtase"/>
</dbReference>
<dbReference type="GO" id="GO:0008198">
    <property type="term" value="F:ferrous iron binding"/>
    <property type="evidence" value="ECO:0007669"/>
    <property type="project" value="TreeGrafter"/>
</dbReference>
<evidence type="ECO:0000256" key="9">
    <source>
        <dbReference type="ARBA" id="ARBA00023211"/>
    </source>
</evidence>
<dbReference type="EMBL" id="UINC01035924">
    <property type="protein sequence ID" value="SVB29100.1"/>
    <property type="molecule type" value="Genomic_DNA"/>
</dbReference>
<evidence type="ECO:0000256" key="5">
    <source>
        <dbReference type="ARBA" id="ARBA00004892"/>
    </source>
</evidence>